<dbReference type="CDD" id="cd04606">
    <property type="entry name" value="CBS_pair_Mg_transporter"/>
    <property type="match status" value="1"/>
</dbReference>
<gene>
    <name evidence="11" type="ORF">Bealeia1_01046</name>
</gene>
<dbReference type="InterPro" id="IPR046342">
    <property type="entry name" value="CBS_dom_sf"/>
</dbReference>
<evidence type="ECO:0000256" key="8">
    <source>
        <dbReference type="PROSITE-ProRule" id="PRU00703"/>
    </source>
</evidence>
<comment type="subunit">
    <text evidence="9">Homodimer.</text>
</comment>
<dbReference type="SMART" id="SM00116">
    <property type="entry name" value="CBS"/>
    <property type="match status" value="1"/>
</dbReference>
<feature type="domain" description="CBS" evidence="10">
    <location>
        <begin position="219"/>
        <end position="276"/>
    </location>
</feature>
<name>A0ABZ2C5Y5_9PROT</name>
<dbReference type="NCBIfam" id="TIGR00400">
    <property type="entry name" value="mgtE"/>
    <property type="match status" value="1"/>
</dbReference>
<keyword evidence="8" id="KW-0129">CBS domain</keyword>
<evidence type="ECO:0000256" key="2">
    <source>
        <dbReference type="ARBA" id="ARBA00009749"/>
    </source>
</evidence>
<evidence type="ECO:0000259" key="10">
    <source>
        <dbReference type="PROSITE" id="PS51371"/>
    </source>
</evidence>
<dbReference type="SMART" id="SM00924">
    <property type="entry name" value="MgtE_N"/>
    <property type="match status" value="1"/>
</dbReference>
<dbReference type="Proteomes" id="UP001330434">
    <property type="component" value="Chromosome"/>
</dbReference>
<dbReference type="SUPFAM" id="SSF158791">
    <property type="entry name" value="MgtE N-terminal domain-like"/>
    <property type="match status" value="1"/>
</dbReference>
<comment type="similarity">
    <text evidence="2 9">Belongs to the SLC41A transporter family.</text>
</comment>
<keyword evidence="9" id="KW-0479">Metal-binding</keyword>
<proteinExistence type="inferred from homology"/>
<feature type="transmembrane region" description="Helical" evidence="9">
    <location>
        <begin position="402"/>
        <end position="427"/>
    </location>
</feature>
<evidence type="ECO:0000256" key="5">
    <source>
        <dbReference type="ARBA" id="ARBA00022842"/>
    </source>
</evidence>
<dbReference type="Gene3D" id="3.10.580.10">
    <property type="entry name" value="CBS-domain"/>
    <property type="match status" value="1"/>
</dbReference>
<comment type="subcellular location">
    <subcellularLocation>
        <location evidence="9">Cell membrane</location>
        <topology evidence="9">Multi-pass membrane protein</topology>
    </subcellularLocation>
    <subcellularLocation>
        <location evidence="1">Membrane</location>
        <topology evidence="1">Multi-pass membrane protein</topology>
    </subcellularLocation>
</comment>
<evidence type="ECO:0000256" key="9">
    <source>
        <dbReference type="RuleBase" id="RU362011"/>
    </source>
</evidence>
<reference evidence="11 12" key="1">
    <citation type="journal article" date="2024" name="Environ. Microbiol.">
        <title>Novel evolutionary insights on the interactions of the Holosporales (Alphaproteobacteria) with eukaryotic hosts from comparative genomics.</title>
        <authorList>
            <person name="Giovannini M."/>
            <person name="Petroni G."/>
            <person name="Castelli M."/>
        </authorList>
    </citation>
    <scope>NUCLEOTIDE SEQUENCE [LARGE SCALE GENOMIC DNA]</scope>
    <source>
        <strain evidence="11 12">US_Bl 15I1</strain>
    </source>
</reference>
<feature type="transmembrane region" description="Helical" evidence="9">
    <location>
        <begin position="302"/>
        <end position="320"/>
    </location>
</feature>
<dbReference type="SUPFAM" id="SSF161093">
    <property type="entry name" value="MgtE membrane domain-like"/>
    <property type="match status" value="1"/>
</dbReference>
<keyword evidence="6 9" id="KW-1133">Transmembrane helix</keyword>
<feature type="transmembrane region" description="Helical" evidence="9">
    <location>
        <begin position="439"/>
        <end position="462"/>
    </location>
</feature>
<evidence type="ECO:0000313" key="12">
    <source>
        <dbReference type="Proteomes" id="UP001330434"/>
    </source>
</evidence>
<dbReference type="InterPro" id="IPR000644">
    <property type="entry name" value="CBS_dom"/>
</dbReference>
<keyword evidence="9" id="KW-1003">Cell membrane</keyword>
<keyword evidence="5 9" id="KW-0460">Magnesium</keyword>
<keyword evidence="7 9" id="KW-0472">Membrane</keyword>
<keyword evidence="4 9" id="KW-0812">Transmembrane</keyword>
<evidence type="ECO:0000256" key="1">
    <source>
        <dbReference type="ARBA" id="ARBA00004141"/>
    </source>
</evidence>
<evidence type="ECO:0000256" key="7">
    <source>
        <dbReference type="ARBA" id="ARBA00023136"/>
    </source>
</evidence>
<dbReference type="PANTHER" id="PTHR43773:SF1">
    <property type="entry name" value="MAGNESIUM TRANSPORTER MGTE"/>
    <property type="match status" value="1"/>
</dbReference>
<dbReference type="SUPFAM" id="SSF54631">
    <property type="entry name" value="CBS-domain pair"/>
    <property type="match status" value="1"/>
</dbReference>
<feature type="transmembrane region" description="Helical" evidence="9">
    <location>
        <begin position="374"/>
        <end position="396"/>
    </location>
</feature>
<evidence type="ECO:0000256" key="6">
    <source>
        <dbReference type="ARBA" id="ARBA00022989"/>
    </source>
</evidence>
<protein>
    <recommendedName>
        <fullName evidence="9">Magnesium transporter MgtE</fullName>
    </recommendedName>
</protein>
<comment type="function">
    <text evidence="9">Acts as a magnesium transporter.</text>
</comment>
<dbReference type="Pfam" id="PF00571">
    <property type="entry name" value="CBS"/>
    <property type="match status" value="1"/>
</dbReference>
<keyword evidence="3 9" id="KW-0813">Transport</keyword>
<dbReference type="PANTHER" id="PTHR43773">
    <property type="entry name" value="MAGNESIUM TRANSPORTER MGTE"/>
    <property type="match status" value="1"/>
</dbReference>
<dbReference type="PROSITE" id="PS51371">
    <property type="entry name" value="CBS"/>
    <property type="match status" value="1"/>
</dbReference>
<feature type="transmembrane region" description="Helical" evidence="9">
    <location>
        <begin position="326"/>
        <end position="353"/>
    </location>
</feature>
<dbReference type="Gene3D" id="1.25.60.10">
    <property type="entry name" value="MgtE N-terminal domain-like"/>
    <property type="match status" value="1"/>
</dbReference>
<dbReference type="RefSeq" id="WP_331255675.1">
    <property type="nucleotide sequence ID" value="NZ_CP133270.1"/>
</dbReference>
<dbReference type="InterPro" id="IPR038076">
    <property type="entry name" value="MgtE_N_sf"/>
</dbReference>
<dbReference type="Gene3D" id="1.10.357.20">
    <property type="entry name" value="SLC41 divalent cation transporters, integral membrane domain"/>
    <property type="match status" value="1"/>
</dbReference>
<dbReference type="InterPro" id="IPR006669">
    <property type="entry name" value="MgtE_transporter"/>
</dbReference>
<dbReference type="EMBL" id="CP133270">
    <property type="protein sequence ID" value="WVX66857.1"/>
    <property type="molecule type" value="Genomic_DNA"/>
</dbReference>
<dbReference type="InterPro" id="IPR006667">
    <property type="entry name" value="SLC41_membr_dom"/>
</dbReference>
<dbReference type="InterPro" id="IPR006668">
    <property type="entry name" value="Mg_transptr_MgtE_intracell_dom"/>
</dbReference>
<dbReference type="InterPro" id="IPR036739">
    <property type="entry name" value="SLC41_membr_dom_sf"/>
</dbReference>
<sequence>MVDERSDPNTLEEIQEDVLGVSQETIRELESALESHQFERVREILLPLHAADVAVVISYLAPEIREDLVDLLRPQFNAEILNYLDETLRIEVADRIGMRELAKALRNLESDDALEIIEGLEEHQQIAVLKGIPAGERVILEEVLSYPEDSAARMMQREIVCVPSFWTVAQTIDFIAKEEDFPDAFYEVFVVDPKHIPVGTVPLGQLFRHPKKSKIAEIMDRDVKKIPATMDQSEVAILFRKYGMVAAPVVDDADRIIGMITVDDVVDVIDEEAEKEILHLSRLTESDFYSPVFETSYARLRWLLFTMINTILAATVISQFEDTIQHMVALAVLMPITAAMGGNSGMQVITVTVRALATKELGSMNMMRVINKEVLVGLLNGIFCGLLLGGLAAIWFQDLPLGIVLSSAMIFNMLWAACAGTLLPIIIDHMGWDPAISAGPLLTTTTDVFGFSVFLGLAKLFLLS</sequence>
<dbReference type="Pfam" id="PF01769">
    <property type="entry name" value="MgtE"/>
    <property type="match status" value="1"/>
</dbReference>
<evidence type="ECO:0000256" key="3">
    <source>
        <dbReference type="ARBA" id="ARBA00022448"/>
    </source>
</evidence>
<accession>A0ABZ2C5Y5</accession>
<dbReference type="Pfam" id="PF03448">
    <property type="entry name" value="MgtE_N"/>
    <property type="match status" value="1"/>
</dbReference>
<organism evidence="11 12">
    <name type="scientific">Candidatus Bealeia paramacronuclearis</name>
    <dbReference type="NCBI Taxonomy" id="1921001"/>
    <lineage>
        <taxon>Bacteria</taxon>
        <taxon>Pseudomonadati</taxon>
        <taxon>Pseudomonadota</taxon>
        <taxon>Alphaproteobacteria</taxon>
        <taxon>Holosporales</taxon>
        <taxon>Holosporaceae</taxon>
        <taxon>Candidatus Bealeia</taxon>
    </lineage>
</organism>
<keyword evidence="12" id="KW-1185">Reference proteome</keyword>
<evidence type="ECO:0000313" key="11">
    <source>
        <dbReference type="EMBL" id="WVX66857.1"/>
    </source>
</evidence>
<evidence type="ECO:0000256" key="4">
    <source>
        <dbReference type="ARBA" id="ARBA00022692"/>
    </source>
</evidence>